<dbReference type="Proteomes" id="UP000651050">
    <property type="component" value="Unassembled WGS sequence"/>
</dbReference>
<dbReference type="InterPro" id="IPR006683">
    <property type="entry name" value="Thioestr_dom"/>
</dbReference>
<sequence length="161" mass="16777">MEMPPIPFRLCADARKDKLQSFNDRAEIRWFGFRGSFAEPAWAEIEFERVETGALGGGGTAAINGGAIAAGFDAAFVLAGLGHYDCGTVVTLELAVQFLSLARAAQPLVFRAGVLRSSRGFAFARGALIAQGTAGAAFATATAMIAPSQSSGRAPHAVRNT</sequence>
<comment type="caution">
    <text evidence="2">The sequence shown here is derived from an EMBL/GenBank/DDBJ whole genome shotgun (WGS) entry which is preliminary data.</text>
</comment>
<dbReference type="SUPFAM" id="SSF54637">
    <property type="entry name" value="Thioesterase/thiol ester dehydrase-isomerase"/>
    <property type="match status" value="1"/>
</dbReference>
<dbReference type="Pfam" id="PF03061">
    <property type="entry name" value="4HBT"/>
    <property type="match status" value="1"/>
</dbReference>
<keyword evidence="3" id="KW-1185">Reference proteome</keyword>
<dbReference type="AlphaFoldDB" id="A0A931MG14"/>
<name>A0A931MG14_9BURK</name>
<dbReference type="RefSeq" id="WP_196985540.1">
    <property type="nucleotide sequence ID" value="NZ_JADWYS010000001.1"/>
</dbReference>
<dbReference type="GO" id="GO:0016790">
    <property type="term" value="F:thiolester hydrolase activity"/>
    <property type="evidence" value="ECO:0007669"/>
    <property type="project" value="UniProtKB-ARBA"/>
</dbReference>
<dbReference type="EMBL" id="JADWYS010000001">
    <property type="protein sequence ID" value="MBG9387632.1"/>
    <property type="molecule type" value="Genomic_DNA"/>
</dbReference>
<protein>
    <recommendedName>
        <fullName evidence="1">Thioesterase domain-containing protein</fullName>
    </recommendedName>
</protein>
<accession>A0A931MG14</accession>
<organism evidence="2 3">
    <name type="scientific">Caenimonas aquaedulcis</name>
    <dbReference type="NCBI Taxonomy" id="2793270"/>
    <lineage>
        <taxon>Bacteria</taxon>
        <taxon>Pseudomonadati</taxon>
        <taxon>Pseudomonadota</taxon>
        <taxon>Betaproteobacteria</taxon>
        <taxon>Burkholderiales</taxon>
        <taxon>Comamonadaceae</taxon>
        <taxon>Caenimonas</taxon>
    </lineage>
</organism>
<evidence type="ECO:0000259" key="1">
    <source>
        <dbReference type="Pfam" id="PF03061"/>
    </source>
</evidence>
<feature type="domain" description="Thioesterase" evidence="1">
    <location>
        <begin position="63"/>
        <end position="131"/>
    </location>
</feature>
<reference evidence="2" key="1">
    <citation type="submission" date="2020-11" db="EMBL/GenBank/DDBJ databases">
        <title>Bacterial whole genome sequence for Caenimonas sp. DR4.4.</title>
        <authorList>
            <person name="Le V."/>
            <person name="Ko S.-R."/>
            <person name="Ahn C.-Y."/>
            <person name="Oh H.-M."/>
        </authorList>
    </citation>
    <scope>NUCLEOTIDE SEQUENCE</scope>
    <source>
        <strain evidence="2">DR4.4</strain>
    </source>
</reference>
<gene>
    <name evidence="2" type="ORF">I5803_06355</name>
</gene>
<dbReference type="InterPro" id="IPR029069">
    <property type="entry name" value="HotDog_dom_sf"/>
</dbReference>
<proteinExistence type="predicted"/>
<evidence type="ECO:0000313" key="3">
    <source>
        <dbReference type="Proteomes" id="UP000651050"/>
    </source>
</evidence>
<dbReference type="Gene3D" id="3.10.129.10">
    <property type="entry name" value="Hotdog Thioesterase"/>
    <property type="match status" value="1"/>
</dbReference>
<evidence type="ECO:0000313" key="2">
    <source>
        <dbReference type="EMBL" id="MBG9387632.1"/>
    </source>
</evidence>